<dbReference type="InterPro" id="IPR025364">
    <property type="entry name" value="DUF4268"/>
</dbReference>
<dbReference type="Proteomes" id="UP000601361">
    <property type="component" value="Unassembled WGS sequence"/>
</dbReference>
<gene>
    <name evidence="2" type="ORF">GCM10011378_04300</name>
</gene>
<sequence>MYSKAEAAHLRHAFWTTFGQYMAPVPSAEGEPVNWINYRTGLKHVQLRMRTEDRRASVGLELLHPDADIRALQFEQLQALHKLLPAIPGQDWEWQAEAEENAQPLSRVQQELRGVSPLNREDWPALISFFKPRLIALDEFWSQARYPLEDLQ</sequence>
<proteinExistence type="predicted"/>
<dbReference type="Pfam" id="PF14088">
    <property type="entry name" value="DUF4268"/>
    <property type="match status" value="1"/>
</dbReference>
<evidence type="ECO:0000259" key="1">
    <source>
        <dbReference type="Pfam" id="PF14088"/>
    </source>
</evidence>
<protein>
    <recommendedName>
        <fullName evidence="1">DUF4268 domain-containing protein</fullName>
    </recommendedName>
</protein>
<evidence type="ECO:0000313" key="2">
    <source>
        <dbReference type="EMBL" id="GGG30846.1"/>
    </source>
</evidence>
<comment type="caution">
    <text evidence="2">The sequence shown here is derived from an EMBL/GenBank/DDBJ whole genome shotgun (WGS) entry which is preliminary data.</text>
</comment>
<feature type="domain" description="DUF4268" evidence="1">
    <location>
        <begin position="10"/>
        <end position="143"/>
    </location>
</feature>
<dbReference type="EMBL" id="BMGS01000001">
    <property type="protein sequence ID" value="GGG30846.1"/>
    <property type="molecule type" value="Genomic_DNA"/>
</dbReference>
<dbReference type="RefSeq" id="WP_188556157.1">
    <property type="nucleotide sequence ID" value="NZ_BMGS01000001.1"/>
</dbReference>
<reference evidence="3" key="1">
    <citation type="journal article" date="2019" name="Int. J. Syst. Evol. Microbiol.">
        <title>The Global Catalogue of Microorganisms (GCM) 10K type strain sequencing project: providing services to taxonomists for standard genome sequencing and annotation.</title>
        <authorList>
            <consortium name="The Broad Institute Genomics Platform"/>
            <consortium name="The Broad Institute Genome Sequencing Center for Infectious Disease"/>
            <person name="Wu L."/>
            <person name="Ma J."/>
        </authorList>
    </citation>
    <scope>NUCLEOTIDE SEQUENCE [LARGE SCALE GENOMIC DNA]</scope>
    <source>
        <strain evidence="3">CGMCC 1.12990</strain>
    </source>
</reference>
<accession>A0ABQ1WHQ9</accession>
<evidence type="ECO:0000313" key="3">
    <source>
        <dbReference type="Proteomes" id="UP000601361"/>
    </source>
</evidence>
<name>A0ABQ1WHQ9_9BACT</name>
<keyword evidence="3" id="KW-1185">Reference proteome</keyword>
<organism evidence="2 3">
    <name type="scientific">Hymenobacter glacieicola</name>
    <dbReference type="NCBI Taxonomy" id="1562124"/>
    <lineage>
        <taxon>Bacteria</taxon>
        <taxon>Pseudomonadati</taxon>
        <taxon>Bacteroidota</taxon>
        <taxon>Cytophagia</taxon>
        <taxon>Cytophagales</taxon>
        <taxon>Hymenobacteraceae</taxon>
        <taxon>Hymenobacter</taxon>
    </lineage>
</organism>